<dbReference type="EMBL" id="LFZO01000370">
    <property type="protein sequence ID" value="KXT09136.1"/>
    <property type="molecule type" value="Genomic_DNA"/>
</dbReference>
<dbReference type="EMBL" id="LFZO01000370">
    <property type="protein sequence ID" value="KXT09137.1"/>
    <property type="molecule type" value="Genomic_DNA"/>
</dbReference>
<dbReference type="EMBL" id="LFZO01000370">
    <property type="protein sequence ID" value="KXT09138.1"/>
    <property type="molecule type" value="Genomic_DNA"/>
</dbReference>
<evidence type="ECO:0000256" key="2">
    <source>
        <dbReference type="ARBA" id="ARBA00035112"/>
    </source>
</evidence>
<keyword evidence="5" id="KW-1185">Reference proteome</keyword>
<dbReference type="InterPro" id="IPR021765">
    <property type="entry name" value="UstYa-like"/>
</dbReference>
<feature type="transmembrane region" description="Helical" evidence="3">
    <location>
        <begin position="50"/>
        <end position="71"/>
    </location>
</feature>
<comment type="pathway">
    <text evidence="1">Mycotoxin biosynthesis.</text>
</comment>
<comment type="caution">
    <text evidence="4">The sequence shown here is derived from an EMBL/GenBank/DDBJ whole genome shotgun (WGS) entry which is preliminary data.</text>
</comment>
<comment type="similarity">
    <text evidence="2">Belongs to the ustYa family.</text>
</comment>
<protein>
    <recommendedName>
        <fullName evidence="6">Tat pathway signal sequence</fullName>
    </recommendedName>
</protein>
<dbReference type="PANTHER" id="PTHR33365:SF4">
    <property type="entry name" value="CYCLOCHLOROTINE BIOSYNTHESIS PROTEIN O"/>
    <property type="match status" value="1"/>
</dbReference>
<dbReference type="AlphaFoldDB" id="A0A139I376"/>
<evidence type="ECO:0000313" key="5">
    <source>
        <dbReference type="Proteomes" id="UP000073492"/>
    </source>
</evidence>
<dbReference type="Pfam" id="PF11807">
    <property type="entry name" value="UstYa"/>
    <property type="match status" value="1"/>
</dbReference>
<reference evidence="4 5" key="1">
    <citation type="submission" date="2015-07" db="EMBL/GenBank/DDBJ databases">
        <title>Comparative genomics of the Sigatoka disease complex on banana suggests a link between parallel evolutionary changes in Pseudocercospora fijiensis and Pseudocercospora eumusae and increased virulence on the banana host.</title>
        <authorList>
            <person name="Chang T.-C."/>
            <person name="Salvucci A."/>
            <person name="Crous P.W."/>
            <person name="Stergiopoulos I."/>
        </authorList>
    </citation>
    <scope>NUCLEOTIDE SEQUENCE [LARGE SCALE GENOMIC DNA]</scope>
    <source>
        <strain evidence="4 5">CBS 116634</strain>
    </source>
</reference>
<dbReference type="OrthoDB" id="3631177at2759"/>
<dbReference type="Proteomes" id="UP000073492">
    <property type="component" value="Unassembled WGS sequence"/>
</dbReference>
<keyword evidence="3" id="KW-0472">Membrane</keyword>
<accession>A0A139I376</accession>
<evidence type="ECO:0008006" key="6">
    <source>
        <dbReference type="Google" id="ProtNLM"/>
    </source>
</evidence>
<organism evidence="4 5">
    <name type="scientific">Pseudocercospora musae</name>
    <dbReference type="NCBI Taxonomy" id="113226"/>
    <lineage>
        <taxon>Eukaryota</taxon>
        <taxon>Fungi</taxon>
        <taxon>Dikarya</taxon>
        <taxon>Ascomycota</taxon>
        <taxon>Pezizomycotina</taxon>
        <taxon>Dothideomycetes</taxon>
        <taxon>Dothideomycetidae</taxon>
        <taxon>Mycosphaerellales</taxon>
        <taxon>Mycosphaerellaceae</taxon>
        <taxon>Pseudocercospora</taxon>
    </lineage>
</organism>
<dbReference type="PANTHER" id="PTHR33365">
    <property type="entry name" value="YALI0B05434P"/>
    <property type="match status" value="1"/>
</dbReference>
<keyword evidence="3" id="KW-1133">Transmembrane helix</keyword>
<evidence type="ECO:0000313" key="4">
    <source>
        <dbReference type="EMBL" id="KXT09137.1"/>
    </source>
</evidence>
<proteinExistence type="inferred from homology"/>
<dbReference type="GO" id="GO:0043386">
    <property type="term" value="P:mycotoxin biosynthetic process"/>
    <property type="evidence" value="ECO:0007669"/>
    <property type="project" value="InterPro"/>
</dbReference>
<evidence type="ECO:0000256" key="3">
    <source>
        <dbReference type="SAM" id="Phobius"/>
    </source>
</evidence>
<sequence>MASSKRQKDDDQAYESVPTYRDASISDADSILDDLPYTEPRRPVHRWRNLVAVWLAAFCALSVYTLLVTYVTSNWWRRERIHGAGVVETPLKPWIKYQPQIFPQRHWSNEYPLVGHPSDELDARWSEIMSNFYTEVPYGYMEKMGRLDEGIQLDNGNFVATYSVIHILHCVKRLHQSYFPKRYFPNMTKEEDELQLEHNLHCLQMVVQAIMCQADIVPITAVWMNNQPLPSGNRHVEHECVDWDLMIEGMREKRINPFERPEVFMHPIFGKIINEEGNGIVVDDRIGYGHMGKVLQVGKDGVWRAEE</sequence>
<name>A0A139I376_9PEZI</name>
<evidence type="ECO:0000256" key="1">
    <source>
        <dbReference type="ARBA" id="ARBA00004685"/>
    </source>
</evidence>
<gene>
    <name evidence="4" type="ORF">AC579_387</name>
</gene>
<keyword evidence="3" id="KW-0812">Transmembrane</keyword>